<dbReference type="AlphaFoldDB" id="A0A6H5GXZ9"/>
<accession>A0A6H5GXZ9</accession>
<organism evidence="1 2">
    <name type="scientific">Nesidiocoris tenuis</name>
    <dbReference type="NCBI Taxonomy" id="355587"/>
    <lineage>
        <taxon>Eukaryota</taxon>
        <taxon>Metazoa</taxon>
        <taxon>Ecdysozoa</taxon>
        <taxon>Arthropoda</taxon>
        <taxon>Hexapoda</taxon>
        <taxon>Insecta</taxon>
        <taxon>Pterygota</taxon>
        <taxon>Neoptera</taxon>
        <taxon>Paraneoptera</taxon>
        <taxon>Hemiptera</taxon>
        <taxon>Heteroptera</taxon>
        <taxon>Panheteroptera</taxon>
        <taxon>Cimicomorpha</taxon>
        <taxon>Miridae</taxon>
        <taxon>Dicyphina</taxon>
        <taxon>Nesidiocoris</taxon>
    </lineage>
</organism>
<dbReference type="EMBL" id="CADCXU010020732">
    <property type="protein sequence ID" value="CAB0008743.1"/>
    <property type="molecule type" value="Genomic_DNA"/>
</dbReference>
<evidence type="ECO:0000313" key="2">
    <source>
        <dbReference type="Proteomes" id="UP000479000"/>
    </source>
</evidence>
<evidence type="ECO:0000313" key="1">
    <source>
        <dbReference type="EMBL" id="CAB0008743.1"/>
    </source>
</evidence>
<dbReference type="Proteomes" id="UP000479000">
    <property type="component" value="Unassembled WGS sequence"/>
</dbReference>
<proteinExistence type="predicted"/>
<keyword evidence="2" id="KW-1185">Reference proteome</keyword>
<protein>
    <submittedName>
        <fullName evidence="1">Uncharacterized protein</fullName>
    </submittedName>
</protein>
<reference evidence="1 2" key="1">
    <citation type="submission" date="2020-02" db="EMBL/GenBank/DDBJ databases">
        <authorList>
            <person name="Ferguson B K."/>
        </authorList>
    </citation>
    <scope>NUCLEOTIDE SEQUENCE [LARGE SCALE GENOMIC DNA]</scope>
</reference>
<gene>
    <name evidence="1" type="ORF">NTEN_LOCUS13969</name>
</gene>
<name>A0A6H5GXZ9_9HEMI</name>
<sequence length="201" mass="22911">MERKTQLRHGAEATLVILIQVMWHDAEMVSLVSISLVRLVRVHICPFCDLFAFHVTSSSPESSYQERPVSTKRASFTNTRFVDAQVETSQAESNCSRMLSLVPAHSSALGQTIKGIRGSRLVRWKRVLFVFANIHSVGAMSSPKVRISGSTDERSQITVRSRILLRLKRSRRMLFTNVRKRLRTVANGYSRVLAWWKRALI</sequence>